<dbReference type="AlphaFoldDB" id="A0A5P1FR18"/>
<dbReference type="Pfam" id="PF05910">
    <property type="entry name" value="DUF868"/>
    <property type="match status" value="1"/>
</dbReference>
<evidence type="ECO:0000313" key="1">
    <source>
        <dbReference type="EMBL" id="ONK80464.1"/>
    </source>
</evidence>
<protein>
    <submittedName>
        <fullName evidence="1">Uncharacterized protein</fullName>
    </submittedName>
</protein>
<sequence length="102" mass="11433">MCHDAKHFLVDDAYPVHVYWDLKNAKFSDDPGPLSDYYVALVFDHLSVGVGRLNNVLGGMLFVLLVRMMGSQKVEEKKAEVEESLIVENVMTDSGVDERSSN</sequence>
<dbReference type="InterPro" id="IPR008586">
    <property type="entry name" value="DUF868_pln"/>
</dbReference>
<dbReference type="EMBL" id="CM007381">
    <property type="protein sequence ID" value="ONK80464.1"/>
    <property type="molecule type" value="Genomic_DNA"/>
</dbReference>
<name>A0A5P1FR18_ASPOF</name>
<accession>A0A5P1FR18</accession>
<keyword evidence="2" id="KW-1185">Reference proteome</keyword>
<evidence type="ECO:0000313" key="2">
    <source>
        <dbReference type="Proteomes" id="UP000243459"/>
    </source>
</evidence>
<dbReference type="Gramene" id="ONK80464">
    <property type="protein sequence ID" value="ONK80464"/>
    <property type="gene ID" value="A4U43_C01F18000"/>
</dbReference>
<proteinExistence type="predicted"/>
<dbReference type="Proteomes" id="UP000243459">
    <property type="component" value="Chromosome 1"/>
</dbReference>
<reference evidence="2" key="1">
    <citation type="journal article" date="2017" name="Nat. Commun.">
        <title>The asparagus genome sheds light on the origin and evolution of a young Y chromosome.</title>
        <authorList>
            <person name="Harkess A."/>
            <person name="Zhou J."/>
            <person name="Xu C."/>
            <person name="Bowers J.E."/>
            <person name="Van der Hulst R."/>
            <person name="Ayyampalayam S."/>
            <person name="Mercati F."/>
            <person name="Riccardi P."/>
            <person name="McKain M.R."/>
            <person name="Kakrana A."/>
            <person name="Tang H."/>
            <person name="Ray J."/>
            <person name="Groenendijk J."/>
            <person name="Arikit S."/>
            <person name="Mathioni S.M."/>
            <person name="Nakano M."/>
            <person name="Shan H."/>
            <person name="Telgmann-Rauber A."/>
            <person name="Kanno A."/>
            <person name="Yue Z."/>
            <person name="Chen H."/>
            <person name="Li W."/>
            <person name="Chen Y."/>
            <person name="Xu X."/>
            <person name="Zhang Y."/>
            <person name="Luo S."/>
            <person name="Chen H."/>
            <person name="Gao J."/>
            <person name="Mao Z."/>
            <person name="Pires J.C."/>
            <person name="Luo M."/>
            <person name="Kudrna D."/>
            <person name="Wing R.A."/>
            <person name="Meyers B.C."/>
            <person name="Yi K."/>
            <person name="Kong H."/>
            <person name="Lavrijsen P."/>
            <person name="Sunseri F."/>
            <person name="Falavigna A."/>
            <person name="Ye Y."/>
            <person name="Leebens-Mack J.H."/>
            <person name="Chen G."/>
        </authorList>
    </citation>
    <scope>NUCLEOTIDE SEQUENCE [LARGE SCALE GENOMIC DNA]</scope>
    <source>
        <strain evidence="2">cv. DH0086</strain>
    </source>
</reference>
<gene>
    <name evidence="1" type="ORF">A4U43_C01F18000</name>
</gene>
<organism evidence="1 2">
    <name type="scientific">Asparagus officinalis</name>
    <name type="common">Garden asparagus</name>
    <dbReference type="NCBI Taxonomy" id="4686"/>
    <lineage>
        <taxon>Eukaryota</taxon>
        <taxon>Viridiplantae</taxon>
        <taxon>Streptophyta</taxon>
        <taxon>Embryophyta</taxon>
        <taxon>Tracheophyta</taxon>
        <taxon>Spermatophyta</taxon>
        <taxon>Magnoliopsida</taxon>
        <taxon>Liliopsida</taxon>
        <taxon>Asparagales</taxon>
        <taxon>Asparagaceae</taxon>
        <taxon>Asparagoideae</taxon>
        <taxon>Asparagus</taxon>
    </lineage>
</organism>